<dbReference type="Proteomes" id="UP000193870">
    <property type="component" value="Unassembled WGS sequence"/>
</dbReference>
<dbReference type="STRING" id="315423.SAMN04488020_101639"/>
<accession>A0A1Y5RNJ7</accession>
<gene>
    <name evidence="1" type="ORF">PAM7066_00640</name>
</gene>
<evidence type="ECO:0000313" key="2">
    <source>
        <dbReference type="Proteomes" id="UP000193870"/>
    </source>
</evidence>
<dbReference type="RefSeq" id="WP_245749568.1">
    <property type="nucleotide sequence ID" value="NZ_FOPF01000001.1"/>
</dbReference>
<protein>
    <submittedName>
        <fullName evidence="1">Uncharacterized protein</fullName>
    </submittedName>
</protein>
<evidence type="ECO:0000313" key="1">
    <source>
        <dbReference type="EMBL" id="SLN19054.1"/>
    </source>
</evidence>
<sequence>MVALRKAVGRDVAEVRGIAERAFEVHVPEIGRRPAPMDADYAGAVARGEVILASSPGIDGFAVSRVEGARVLLETVRYRRRPRDGA</sequence>
<reference evidence="1 2" key="1">
    <citation type="submission" date="2017-03" db="EMBL/GenBank/DDBJ databases">
        <authorList>
            <person name="Afonso C.L."/>
            <person name="Miller P.J."/>
            <person name="Scott M.A."/>
            <person name="Spackman E."/>
            <person name="Goraichik I."/>
            <person name="Dimitrov K.M."/>
            <person name="Suarez D.L."/>
            <person name="Swayne D.E."/>
        </authorList>
    </citation>
    <scope>NUCLEOTIDE SEQUENCE [LARGE SCALE GENOMIC DNA]</scope>
    <source>
        <strain evidence="1 2">CECT 7066</strain>
    </source>
</reference>
<dbReference type="AlphaFoldDB" id="A0A1Y5RNJ7"/>
<dbReference type="EMBL" id="FWFV01000001">
    <property type="protein sequence ID" value="SLN19054.1"/>
    <property type="molecule type" value="Genomic_DNA"/>
</dbReference>
<keyword evidence="2" id="KW-1185">Reference proteome</keyword>
<organism evidence="1 2">
    <name type="scientific">Palleronia marisminoris</name>
    <dbReference type="NCBI Taxonomy" id="315423"/>
    <lineage>
        <taxon>Bacteria</taxon>
        <taxon>Pseudomonadati</taxon>
        <taxon>Pseudomonadota</taxon>
        <taxon>Alphaproteobacteria</taxon>
        <taxon>Rhodobacterales</taxon>
        <taxon>Roseobacteraceae</taxon>
        <taxon>Palleronia</taxon>
    </lineage>
</organism>
<proteinExistence type="predicted"/>
<name>A0A1Y5RNJ7_9RHOB</name>